<evidence type="ECO:0000313" key="4">
    <source>
        <dbReference type="Proteomes" id="UP000283474"/>
    </source>
</evidence>
<gene>
    <name evidence="3" type="ORF">CKA81_07435</name>
</gene>
<keyword evidence="1" id="KW-0812">Transmembrane</keyword>
<dbReference type="AlphaFoldDB" id="A0A410GBN2"/>
<dbReference type="KEGG" id="pus:CKA81_07435"/>
<keyword evidence="1" id="KW-1133">Transmembrane helix</keyword>
<proteinExistence type="predicted"/>
<name>A0A410GBN2_9BURK</name>
<evidence type="ECO:0000313" key="3">
    <source>
        <dbReference type="EMBL" id="QAA93689.1"/>
    </source>
</evidence>
<feature type="chain" id="PRO_5019546770" description="DUF1467 domain-containing protein" evidence="2">
    <location>
        <begin position="21"/>
        <end position="76"/>
    </location>
</feature>
<organism evidence="3 4">
    <name type="scientific">Pollutimonas thiosulfatoxidans</name>
    <dbReference type="NCBI Taxonomy" id="2028345"/>
    <lineage>
        <taxon>Bacteria</taxon>
        <taxon>Pseudomonadati</taxon>
        <taxon>Pseudomonadota</taxon>
        <taxon>Betaproteobacteria</taxon>
        <taxon>Burkholderiales</taxon>
        <taxon>Alcaligenaceae</taxon>
        <taxon>Pollutimonas</taxon>
    </lineage>
</organism>
<keyword evidence="4" id="KW-1185">Reference proteome</keyword>
<feature type="transmembrane region" description="Helical" evidence="1">
    <location>
        <begin position="36"/>
        <end position="54"/>
    </location>
</feature>
<reference evidence="3 4" key="1">
    <citation type="submission" date="2017-08" db="EMBL/GenBank/DDBJ databases">
        <authorList>
            <person name="Park S.-J."/>
            <person name="Kim H."/>
        </authorList>
    </citation>
    <scope>NUCLEOTIDE SEQUENCE [LARGE SCALE GENOMIC DNA]</scope>
    <source>
        <strain evidence="4">ye3</strain>
    </source>
</reference>
<sequence>MFTLLVVVSACVLGFCLVTARPAADKTDPVAGISKRALVGLGVVALMWIAYLLYYHSDGQASERAKLELAKPAETS</sequence>
<feature type="signal peptide" evidence="2">
    <location>
        <begin position="1"/>
        <end position="20"/>
    </location>
</feature>
<evidence type="ECO:0008006" key="5">
    <source>
        <dbReference type="Google" id="ProtNLM"/>
    </source>
</evidence>
<dbReference type="EMBL" id="CP022987">
    <property type="protein sequence ID" value="QAA93689.1"/>
    <property type="molecule type" value="Genomic_DNA"/>
</dbReference>
<keyword evidence="2" id="KW-0732">Signal</keyword>
<protein>
    <recommendedName>
        <fullName evidence="5">DUF1467 domain-containing protein</fullName>
    </recommendedName>
</protein>
<evidence type="ECO:0000256" key="1">
    <source>
        <dbReference type="SAM" id="Phobius"/>
    </source>
</evidence>
<dbReference type="Proteomes" id="UP000283474">
    <property type="component" value="Chromosome"/>
</dbReference>
<evidence type="ECO:0000256" key="2">
    <source>
        <dbReference type="SAM" id="SignalP"/>
    </source>
</evidence>
<dbReference type="RefSeq" id="WP_128354733.1">
    <property type="nucleotide sequence ID" value="NZ_CP022987.1"/>
</dbReference>
<accession>A0A410GBN2</accession>
<keyword evidence="1" id="KW-0472">Membrane</keyword>